<dbReference type="InterPro" id="IPR036844">
    <property type="entry name" value="Hint_dom_sf"/>
</dbReference>
<keyword evidence="3" id="KW-1185">Reference proteome</keyword>
<dbReference type="EMBL" id="BAABDO010000065">
    <property type="protein sequence ID" value="GAA4147072.1"/>
    <property type="molecule type" value="Genomic_DNA"/>
</dbReference>
<dbReference type="NCBIfam" id="TIGR01443">
    <property type="entry name" value="intein_Cterm"/>
    <property type="match status" value="1"/>
</dbReference>
<comment type="caution">
    <text evidence="2">The sequence shown here is derived from an EMBL/GenBank/DDBJ whole genome shotgun (WGS) entry which is preliminary data.</text>
</comment>
<evidence type="ECO:0000313" key="2">
    <source>
        <dbReference type="EMBL" id="GAA4147072.1"/>
    </source>
</evidence>
<protein>
    <recommendedName>
        <fullName evidence="1">Hint domain-containing protein</fullName>
    </recommendedName>
</protein>
<dbReference type="CDD" id="cd00081">
    <property type="entry name" value="Hint"/>
    <property type="match status" value="1"/>
</dbReference>
<dbReference type="Proteomes" id="UP001500266">
    <property type="component" value="Unassembled WGS sequence"/>
</dbReference>
<dbReference type="RefSeq" id="WP_345023006.1">
    <property type="nucleotide sequence ID" value="NZ_BAABDO010000065.1"/>
</dbReference>
<dbReference type="Pfam" id="PF18431">
    <property type="entry name" value="RNAse_A_bac"/>
    <property type="match status" value="1"/>
</dbReference>
<dbReference type="PROSITE" id="PS50818">
    <property type="entry name" value="INTEIN_C_TER"/>
    <property type="match status" value="1"/>
</dbReference>
<feature type="domain" description="Hint" evidence="1">
    <location>
        <begin position="7"/>
        <end position="112"/>
    </location>
</feature>
<dbReference type="SUPFAM" id="SSF51294">
    <property type="entry name" value="Hedgehog/intein (Hint) domain"/>
    <property type="match status" value="1"/>
</dbReference>
<reference evidence="3" key="1">
    <citation type="journal article" date="2019" name="Int. J. Syst. Evol. Microbiol.">
        <title>The Global Catalogue of Microorganisms (GCM) 10K type strain sequencing project: providing services to taxonomists for standard genome sequencing and annotation.</title>
        <authorList>
            <consortium name="The Broad Institute Genomics Platform"/>
            <consortium name="The Broad Institute Genome Sequencing Center for Infectious Disease"/>
            <person name="Wu L."/>
            <person name="Ma J."/>
        </authorList>
    </citation>
    <scope>NUCLEOTIDE SEQUENCE [LARGE SCALE GENOMIC DNA]</scope>
    <source>
        <strain evidence="3">JCM 17316</strain>
    </source>
</reference>
<name>A0ABP7Z4C0_9ACTN</name>
<sequence length="296" mass="32834">MLRDRPGNSFAPGTQVLMADGTRKPIEKIRVGDRVWAADPRTGRNGLRRVTDRIVGSGTKQLVDLTIDRDGVLGGATARLTATANHRFWSAGNRDWLDARELAFGDLLTMPDGSRAMVVDARRYRRTLRVYNLTVDDIHTYYVAAGGADLLTHNCRDLDRHEQPPTPTPDPLRLGHTLSDHVNATDQLLAHAQDPKNKSKMASRWVDRQTVEQVIDYALADPGNQRKIQTWLRQGAGGDPRLPLSGQFGPRGSASLGVVVFYDGRKVAASNKYTIVLQRAPGHKLGYYIYTAYPEP</sequence>
<dbReference type="InterPro" id="IPR003587">
    <property type="entry name" value="Hint_dom_N"/>
</dbReference>
<organism evidence="2 3">
    <name type="scientific">Actinomadura keratinilytica</name>
    <dbReference type="NCBI Taxonomy" id="547461"/>
    <lineage>
        <taxon>Bacteria</taxon>
        <taxon>Bacillati</taxon>
        <taxon>Actinomycetota</taxon>
        <taxon>Actinomycetes</taxon>
        <taxon>Streptosporangiales</taxon>
        <taxon>Thermomonosporaceae</taxon>
        <taxon>Actinomadura</taxon>
    </lineage>
</organism>
<evidence type="ECO:0000313" key="3">
    <source>
        <dbReference type="Proteomes" id="UP001500266"/>
    </source>
</evidence>
<evidence type="ECO:0000259" key="1">
    <source>
        <dbReference type="SMART" id="SM00306"/>
    </source>
</evidence>
<dbReference type="Pfam" id="PF07591">
    <property type="entry name" value="PT-HINT"/>
    <property type="match status" value="1"/>
</dbReference>
<proteinExistence type="predicted"/>
<accession>A0ABP7Z4C0</accession>
<dbReference type="SMART" id="SM00306">
    <property type="entry name" value="HintN"/>
    <property type="match status" value="1"/>
</dbReference>
<dbReference type="InterPro" id="IPR030934">
    <property type="entry name" value="Intein_C"/>
</dbReference>
<dbReference type="InterPro" id="IPR041436">
    <property type="entry name" value="RNAse_A_bac"/>
</dbReference>
<dbReference type="Gene3D" id="2.170.16.10">
    <property type="entry name" value="Hedgehog/Intein (Hint) domain"/>
    <property type="match status" value="1"/>
</dbReference>
<gene>
    <name evidence="2" type="ORF">GCM10022416_40150</name>
</gene>